<dbReference type="PANTHER" id="PTHR11571">
    <property type="entry name" value="GLUTATHIONE S-TRANSFERASE"/>
    <property type="match status" value="1"/>
</dbReference>
<comment type="subunit">
    <text evidence="2 4">Homodimer.</text>
</comment>
<dbReference type="PROSITE" id="PS50405">
    <property type="entry name" value="GST_CTER"/>
    <property type="match status" value="1"/>
</dbReference>
<dbReference type="GeneTree" id="ENSGT00940000162460"/>
<dbReference type="Pfam" id="PF14497">
    <property type="entry name" value="GST_C_3"/>
    <property type="match status" value="1"/>
</dbReference>
<evidence type="ECO:0000256" key="1">
    <source>
        <dbReference type="ARBA" id="ARBA00007297"/>
    </source>
</evidence>
<evidence type="ECO:0000256" key="4">
    <source>
        <dbReference type="RuleBase" id="RU368105"/>
    </source>
</evidence>
<dbReference type="SUPFAM" id="SSF47616">
    <property type="entry name" value="GST C-terminal domain-like"/>
    <property type="match status" value="1"/>
</dbReference>
<organism evidence="6 7">
    <name type="scientific">Leptobrachium leishanense</name>
    <name type="common">Leishan spiny toad</name>
    <dbReference type="NCBI Taxonomy" id="445787"/>
    <lineage>
        <taxon>Eukaryota</taxon>
        <taxon>Metazoa</taxon>
        <taxon>Chordata</taxon>
        <taxon>Craniata</taxon>
        <taxon>Vertebrata</taxon>
        <taxon>Euteleostomi</taxon>
        <taxon>Amphibia</taxon>
        <taxon>Batrachia</taxon>
        <taxon>Anura</taxon>
        <taxon>Pelobatoidea</taxon>
        <taxon>Megophryidae</taxon>
        <taxon>Leptobrachium</taxon>
    </lineage>
</organism>
<dbReference type="InterPro" id="IPR004046">
    <property type="entry name" value="GST_C"/>
</dbReference>
<accession>A0A8C5MTT3</accession>
<protein>
    <recommendedName>
        <fullName evidence="4">Glutathione S-transferase</fullName>
        <ecNumber evidence="4">2.5.1.18</ecNumber>
    </recommendedName>
    <alternativeName>
        <fullName evidence="4">GST class-pi</fullName>
    </alternativeName>
</protein>
<dbReference type="InterPro" id="IPR036282">
    <property type="entry name" value="Glutathione-S-Trfase_C_sf"/>
</dbReference>
<evidence type="ECO:0000259" key="5">
    <source>
        <dbReference type="PROSITE" id="PS50405"/>
    </source>
</evidence>
<evidence type="ECO:0000256" key="2">
    <source>
        <dbReference type="ARBA" id="ARBA00011738"/>
    </source>
</evidence>
<dbReference type="AlphaFoldDB" id="A0A8C5MTT3"/>
<dbReference type="PRINTS" id="PR01268">
    <property type="entry name" value="GSTRNSFRASEP"/>
</dbReference>
<proteinExistence type="inferred from homology"/>
<dbReference type="Proteomes" id="UP000694569">
    <property type="component" value="Unplaced"/>
</dbReference>
<reference evidence="6" key="1">
    <citation type="submission" date="2025-08" db="UniProtKB">
        <authorList>
            <consortium name="Ensembl"/>
        </authorList>
    </citation>
    <scope>IDENTIFICATION</scope>
</reference>
<reference evidence="6" key="2">
    <citation type="submission" date="2025-09" db="UniProtKB">
        <authorList>
            <consortium name="Ensembl"/>
        </authorList>
    </citation>
    <scope>IDENTIFICATION</scope>
</reference>
<sequence>MEISNGYGRCQQPWPPRYFGSTFPMRLCQPNRYLRIIGDRDQTLGGGDKIADPWSTESTFQPLKFALMNDWVEDLRVKYLCMVYQNSEEGKEPYNQSLPAELKRFEGALRENNGQSFIVGDEISFADYNLVDLLNNHIVLAPECFKEFSLLSAYVEQRISSHPKIKAFLSSDTHKNRPINGNGKQ</sequence>
<feature type="domain" description="GST C-terminal" evidence="5">
    <location>
        <begin position="58"/>
        <end position="179"/>
    </location>
</feature>
<dbReference type="InterPro" id="IPR050213">
    <property type="entry name" value="GST_superfamily"/>
</dbReference>
<dbReference type="GO" id="GO:0005739">
    <property type="term" value="C:mitochondrion"/>
    <property type="evidence" value="ECO:0007669"/>
    <property type="project" value="UniProtKB-SubCell"/>
</dbReference>
<dbReference type="FunFam" id="1.20.1050.10:FF:000047">
    <property type="entry name" value="Glutathione S-transferase P"/>
    <property type="match status" value="1"/>
</dbReference>
<comment type="function">
    <text evidence="4">Conjugation of reduced glutathione to a wide number of exogenous and endogenous hydrophobic electrophiles.</text>
</comment>
<keyword evidence="3 4" id="KW-0808">Transferase</keyword>
<dbReference type="OrthoDB" id="4951845at2759"/>
<dbReference type="EC" id="2.5.1.18" evidence="4"/>
<dbReference type="GO" id="GO:0006749">
    <property type="term" value="P:glutathione metabolic process"/>
    <property type="evidence" value="ECO:0007669"/>
    <property type="project" value="UniProtKB-UniRule"/>
</dbReference>
<name>A0A8C5MTT3_9ANUR</name>
<evidence type="ECO:0000256" key="3">
    <source>
        <dbReference type="ARBA" id="ARBA00022679"/>
    </source>
</evidence>
<evidence type="ECO:0000313" key="6">
    <source>
        <dbReference type="Ensembl" id="ENSLLEP00000016971.1"/>
    </source>
</evidence>
<keyword evidence="4" id="KW-0496">Mitochondrion</keyword>
<evidence type="ECO:0000313" key="7">
    <source>
        <dbReference type="Proteomes" id="UP000694569"/>
    </source>
</evidence>
<dbReference type="InterPro" id="IPR010987">
    <property type="entry name" value="Glutathione-S-Trfase_C-like"/>
</dbReference>
<comment type="subcellular location">
    <subcellularLocation>
        <location evidence="4">Cytoplasm</location>
    </subcellularLocation>
    <subcellularLocation>
        <location evidence="4">Mitochondrion</location>
    </subcellularLocation>
    <subcellularLocation>
        <location evidence="4">Nucleus</location>
    </subcellularLocation>
</comment>
<keyword evidence="7" id="KW-1185">Reference proteome</keyword>
<keyword evidence="4" id="KW-0539">Nucleus</keyword>
<dbReference type="Gene3D" id="3.40.30.10">
    <property type="entry name" value="Glutaredoxin"/>
    <property type="match status" value="1"/>
</dbReference>
<keyword evidence="4" id="KW-0963">Cytoplasm</keyword>
<dbReference type="PANTHER" id="PTHR11571:SF141">
    <property type="entry name" value="GLUTATHIONE S-TRANSFERASE"/>
    <property type="match status" value="1"/>
</dbReference>
<comment type="catalytic activity">
    <reaction evidence="4">
        <text>RX + glutathione = an S-substituted glutathione + a halide anion + H(+)</text>
        <dbReference type="Rhea" id="RHEA:16437"/>
        <dbReference type="ChEBI" id="CHEBI:15378"/>
        <dbReference type="ChEBI" id="CHEBI:16042"/>
        <dbReference type="ChEBI" id="CHEBI:17792"/>
        <dbReference type="ChEBI" id="CHEBI:57925"/>
        <dbReference type="ChEBI" id="CHEBI:90779"/>
        <dbReference type="EC" id="2.5.1.18"/>
    </reaction>
</comment>
<dbReference type="GO" id="GO:0005829">
    <property type="term" value="C:cytosol"/>
    <property type="evidence" value="ECO:0007669"/>
    <property type="project" value="TreeGrafter"/>
</dbReference>
<dbReference type="InterPro" id="IPR003082">
    <property type="entry name" value="GST_pi"/>
</dbReference>
<comment type="similarity">
    <text evidence="1 4">Belongs to the GST superfamily. Pi family.</text>
</comment>
<dbReference type="Gene3D" id="1.20.1050.10">
    <property type="match status" value="1"/>
</dbReference>
<dbReference type="GO" id="GO:0005634">
    <property type="term" value="C:nucleus"/>
    <property type="evidence" value="ECO:0007669"/>
    <property type="project" value="UniProtKB-SubCell"/>
</dbReference>
<dbReference type="Ensembl" id="ENSLLET00000017614.1">
    <property type="protein sequence ID" value="ENSLLEP00000016971.1"/>
    <property type="gene ID" value="ENSLLEG00000010741.1"/>
</dbReference>
<dbReference type="GO" id="GO:0004364">
    <property type="term" value="F:glutathione transferase activity"/>
    <property type="evidence" value="ECO:0007669"/>
    <property type="project" value="UniProtKB-UniRule"/>
</dbReference>